<evidence type="ECO:0000256" key="1">
    <source>
        <dbReference type="SAM" id="MobiDB-lite"/>
    </source>
</evidence>
<reference evidence="2 3" key="1">
    <citation type="submission" date="2018-11" db="EMBL/GenBank/DDBJ databases">
        <authorList>
            <consortium name="Pathogen Informatics"/>
        </authorList>
    </citation>
    <scope>NUCLEOTIDE SEQUENCE [LARGE SCALE GENOMIC DNA]</scope>
</reference>
<keyword evidence="3" id="KW-1185">Reference proteome</keyword>
<evidence type="ECO:0000313" key="3">
    <source>
        <dbReference type="Proteomes" id="UP000271098"/>
    </source>
</evidence>
<gene>
    <name evidence="2" type="ORF">GPUH_LOCUS1805</name>
</gene>
<dbReference type="EMBL" id="UYRT01002365">
    <property type="protein sequence ID" value="VDK30963.1"/>
    <property type="molecule type" value="Genomic_DNA"/>
</dbReference>
<proteinExistence type="predicted"/>
<dbReference type="Proteomes" id="UP000271098">
    <property type="component" value="Unassembled WGS sequence"/>
</dbReference>
<evidence type="ECO:0000313" key="2">
    <source>
        <dbReference type="EMBL" id="VDK30963.1"/>
    </source>
</evidence>
<dbReference type="AlphaFoldDB" id="A0A3P6PMZ1"/>
<name>A0A3P6PMZ1_9BILA</name>
<sequence>MEKPNAPGELAEDTSGKASKSDGSTVTTLPSTATPAVDDGNFLESLLQGRLDKVDWLGSLLGTKHMPTPEEGNAIAQILSGGIFGPAS</sequence>
<dbReference type="OrthoDB" id="5860861at2759"/>
<protein>
    <submittedName>
        <fullName evidence="2">Uncharacterized protein</fullName>
    </submittedName>
</protein>
<feature type="compositionally biased region" description="Polar residues" evidence="1">
    <location>
        <begin position="16"/>
        <end position="34"/>
    </location>
</feature>
<feature type="region of interest" description="Disordered" evidence="1">
    <location>
        <begin position="1"/>
        <end position="39"/>
    </location>
</feature>
<organism evidence="2 3">
    <name type="scientific">Gongylonema pulchrum</name>
    <dbReference type="NCBI Taxonomy" id="637853"/>
    <lineage>
        <taxon>Eukaryota</taxon>
        <taxon>Metazoa</taxon>
        <taxon>Ecdysozoa</taxon>
        <taxon>Nematoda</taxon>
        <taxon>Chromadorea</taxon>
        <taxon>Rhabditida</taxon>
        <taxon>Spirurina</taxon>
        <taxon>Spiruromorpha</taxon>
        <taxon>Spiruroidea</taxon>
        <taxon>Gongylonematidae</taxon>
        <taxon>Gongylonema</taxon>
    </lineage>
</organism>
<accession>A0A3P6PMZ1</accession>